<organism evidence="3 4">
    <name type="scientific">Pleurodeles waltl</name>
    <name type="common">Iberian ribbed newt</name>
    <dbReference type="NCBI Taxonomy" id="8319"/>
    <lineage>
        <taxon>Eukaryota</taxon>
        <taxon>Metazoa</taxon>
        <taxon>Chordata</taxon>
        <taxon>Craniata</taxon>
        <taxon>Vertebrata</taxon>
        <taxon>Euteleostomi</taxon>
        <taxon>Amphibia</taxon>
        <taxon>Batrachia</taxon>
        <taxon>Caudata</taxon>
        <taxon>Salamandroidea</taxon>
        <taxon>Salamandridae</taxon>
        <taxon>Pleurodelinae</taxon>
        <taxon>Pleurodeles</taxon>
    </lineage>
</organism>
<protein>
    <submittedName>
        <fullName evidence="3">Uncharacterized protein</fullName>
    </submittedName>
</protein>
<dbReference type="EMBL" id="JANPWB010000008">
    <property type="protein sequence ID" value="KAJ1164446.1"/>
    <property type="molecule type" value="Genomic_DNA"/>
</dbReference>
<dbReference type="AlphaFoldDB" id="A0AAV7SK47"/>
<evidence type="ECO:0000256" key="1">
    <source>
        <dbReference type="SAM" id="Coils"/>
    </source>
</evidence>
<evidence type="ECO:0000313" key="3">
    <source>
        <dbReference type="EMBL" id="KAJ1164446.1"/>
    </source>
</evidence>
<keyword evidence="1" id="KW-0175">Coiled coil</keyword>
<evidence type="ECO:0000256" key="2">
    <source>
        <dbReference type="SAM" id="MobiDB-lite"/>
    </source>
</evidence>
<dbReference type="Proteomes" id="UP001066276">
    <property type="component" value="Chromosome 4_2"/>
</dbReference>
<sequence length="651" mass="75552">MINILIKHADRKRNKLLLDIASLEEEIKSLNLTEATDKNYTIMRDILNRYQLYVKDKKMRKLIRDENDYSSGRIYTFARKFDQINRDTNKPNSNATPTRIRLEAYQGFLASLLRRLEILHSTYLIQFFLTYLSTYQPRLYFPWPYWPRFPGMASFDDNRDILAAELFSKKSLTAHTLNSISPKEGLKHKFIKLERLKKQELARWWDITTLKRYLELKQIPRGLRVIIFPSFEDLDPDLLGEWEHLISSTSYGMINILIKHADRKRNKLLLDIASLEEEIKSLNLTEATDKNYTIMRDILNGYQLYVKDKKMRKLIRDENDYSSGRIYTFARKFDQINRDTNKPNSNATPTSAISDSLSDISNLSSDGTDTSVNRPIENITPTNASLQNEFFFRGIRTIQKRDMAGFQQTRHKPKPTRRGGLKHNKLHKGGAFQHDPPRGISSPNKHNRPIAVNPHSGDALATLFEAGYFSLHRLVYHNSLIIRIRLEAYQGFLASLLRRLEILHSTYLIQFFLTYLSTYQPRSYFPWPYWPRIADSSLSSVSIPFSYESVFYVYSPQTHAALRGSKYTAWAPSAVSGTRSAGQCALTVIVYDYQYLDRQFQYLTSDPKELSPKIVDGKPKSFNIFDTSGALYHLVHDVGCTICIDSCTFHD</sequence>
<gene>
    <name evidence="3" type="ORF">NDU88_004884</name>
</gene>
<proteinExistence type="predicted"/>
<accession>A0AAV7SK47</accession>
<comment type="caution">
    <text evidence="3">The sequence shown here is derived from an EMBL/GenBank/DDBJ whole genome shotgun (WGS) entry which is preliminary data.</text>
</comment>
<feature type="compositionally biased region" description="Basic residues" evidence="2">
    <location>
        <begin position="409"/>
        <end position="428"/>
    </location>
</feature>
<feature type="coiled-coil region" evidence="1">
    <location>
        <begin position="258"/>
        <end position="285"/>
    </location>
</feature>
<feature type="compositionally biased region" description="Low complexity" evidence="2">
    <location>
        <begin position="351"/>
        <end position="366"/>
    </location>
</feature>
<keyword evidence="4" id="KW-1185">Reference proteome</keyword>
<name>A0AAV7SK47_PLEWA</name>
<feature type="region of interest" description="Disordered" evidence="2">
    <location>
        <begin position="337"/>
        <end position="380"/>
    </location>
</feature>
<feature type="compositionally biased region" description="Polar residues" evidence="2">
    <location>
        <begin position="367"/>
        <end position="380"/>
    </location>
</feature>
<reference evidence="3" key="1">
    <citation type="journal article" date="2022" name="bioRxiv">
        <title>Sequencing and chromosome-scale assembly of the giantPleurodeles waltlgenome.</title>
        <authorList>
            <person name="Brown T."/>
            <person name="Elewa A."/>
            <person name="Iarovenko S."/>
            <person name="Subramanian E."/>
            <person name="Araus A.J."/>
            <person name="Petzold A."/>
            <person name="Susuki M."/>
            <person name="Suzuki K.-i.T."/>
            <person name="Hayashi T."/>
            <person name="Toyoda A."/>
            <person name="Oliveira C."/>
            <person name="Osipova E."/>
            <person name="Leigh N.D."/>
            <person name="Simon A."/>
            <person name="Yun M.H."/>
        </authorList>
    </citation>
    <scope>NUCLEOTIDE SEQUENCE</scope>
    <source>
        <strain evidence="3">20211129_DDA</strain>
        <tissue evidence="3">Liver</tissue>
    </source>
</reference>
<feature type="region of interest" description="Disordered" evidence="2">
    <location>
        <begin position="404"/>
        <end position="439"/>
    </location>
</feature>
<evidence type="ECO:0000313" key="4">
    <source>
        <dbReference type="Proteomes" id="UP001066276"/>
    </source>
</evidence>
<feature type="coiled-coil region" evidence="1">
    <location>
        <begin position="6"/>
        <end position="33"/>
    </location>
</feature>